<feature type="region of interest" description="Disordered" evidence="1">
    <location>
        <begin position="156"/>
        <end position="184"/>
    </location>
</feature>
<reference evidence="3" key="1">
    <citation type="submission" date="2024-06" db="EMBL/GenBank/DDBJ databases">
        <title>Caulobacter inopinatus, sp. nov.</title>
        <authorList>
            <person name="Donachie S.P."/>
        </authorList>
    </citation>
    <scope>NUCLEOTIDE SEQUENCE</scope>
    <source>
        <strain evidence="3">73W</strain>
    </source>
</reference>
<evidence type="ECO:0000256" key="1">
    <source>
        <dbReference type="SAM" id="MobiDB-lite"/>
    </source>
</evidence>
<proteinExistence type="predicted"/>
<protein>
    <submittedName>
        <fullName evidence="3">MBL fold metallo-hydrolase</fullName>
    </submittedName>
</protein>
<sequence length="275" mass="30437">MHNVRYQFPVGQGCFHAGLIGAHFAADPKDEQPLAGPGLLYVYDCGSLASYAAERKAAIDDFHRQTARGKIDILFLSHMHEDHISGVAQLCDPTHGSQVDTVVLPLLNVIDRLICFARASAETGGREDEFIQAMALDPVAAISRFNPRQIIVVNRGGEGGAPRPGEFGPGTPEGPFDQPERDERRGDCKWQIVGRGWVRRRTATVAGAAQGDSPTRSLRDRRHSGLCDPHRHRPRDDVATRALRRSRGQYCARCLHPGSCRSLRHDARRLQNRND</sequence>
<feature type="region of interest" description="Disordered" evidence="1">
    <location>
        <begin position="206"/>
        <end position="234"/>
    </location>
</feature>
<accession>A0AB39KRC7</accession>
<evidence type="ECO:0000313" key="3">
    <source>
        <dbReference type="EMBL" id="XDO96275.1"/>
    </source>
</evidence>
<dbReference type="AlphaFoldDB" id="A0AB39KRC7"/>
<gene>
    <name evidence="3" type="ORF">ABOZ73_16065</name>
</gene>
<evidence type="ECO:0000259" key="2">
    <source>
        <dbReference type="Pfam" id="PF00753"/>
    </source>
</evidence>
<dbReference type="SUPFAM" id="SSF56281">
    <property type="entry name" value="Metallo-hydrolase/oxidoreductase"/>
    <property type="match status" value="1"/>
</dbReference>
<dbReference type="RefSeq" id="WP_369059129.1">
    <property type="nucleotide sequence ID" value="NZ_CP158375.1"/>
</dbReference>
<dbReference type="Pfam" id="PF00753">
    <property type="entry name" value="Lactamase_B"/>
    <property type="match status" value="1"/>
</dbReference>
<organism evidence="3">
    <name type="scientific">Caulobacter sp. 73W</name>
    <dbReference type="NCBI Taxonomy" id="3161137"/>
    <lineage>
        <taxon>Bacteria</taxon>
        <taxon>Pseudomonadati</taxon>
        <taxon>Pseudomonadota</taxon>
        <taxon>Alphaproteobacteria</taxon>
        <taxon>Caulobacterales</taxon>
        <taxon>Caulobacteraceae</taxon>
        <taxon>Caulobacter</taxon>
    </lineage>
</organism>
<dbReference type="EMBL" id="CP158375">
    <property type="protein sequence ID" value="XDO96275.1"/>
    <property type="molecule type" value="Genomic_DNA"/>
</dbReference>
<dbReference type="InterPro" id="IPR036866">
    <property type="entry name" value="RibonucZ/Hydroxyglut_hydro"/>
</dbReference>
<dbReference type="InterPro" id="IPR001279">
    <property type="entry name" value="Metallo-B-lactamas"/>
</dbReference>
<name>A0AB39KRC7_9CAUL</name>
<feature type="compositionally biased region" description="Basic and acidic residues" evidence="1">
    <location>
        <begin position="223"/>
        <end position="234"/>
    </location>
</feature>
<dbReference type="Gene3D" id="3.60.15.10">
    <property type="entry name" value="Ribonuclease Z/Hydroxyacylglutathione hydrolase-like"/>
    <property type="match status" value="1"/>
</dbReference>
<feature type="compositionally biased region" description="Low complexity" evidence="1">
    <location>
        <begin position="163"/>
        <end position="176"/>
    </location>
</feature>
<feature type="domain" description="Metallo-beta-lactamase" evidence="2">
    <location>
        <begin position="37"/>
        <end position="93"/>
    </location>
</feature>